<feature type="compositionally biased region" description="Basic and acidic residues" evidence="1">
    <location>
        <begin position="1"/>
        <end position="10"/>
    </location>
</feature>
<dbReference type="OrthoDB" id="2279264at2759"/>
<dbReference type="EMBL" id="PJQL01003848">
    <property type="protein sequence ID" value="RCH80557.1"/>
    <property type="molecule type" value="Genomic_DNA"/>
</dbReference>
<gene>
    <name evidence="3" type="ORF">CU097_002577</name>
</gene>
<dbReference type="InterPro" id="IPR013087">
    <property type="entry name" value="Znf_C2H2_type"/>
</dbReference>
<keyword evidence="4" id="KW-1185">Reference proteome</keyword>
<evidence type="ECO:0000313" key="4">
    <source>
        <dbReference type="Proteomes" id="UP000252139"/>
    </source>
</evidence>
<dbReference type="Proteomes" id="UP000252139">
    <property type="component" value="Unassembled WGS sequence"/>
</dbReference>
<evidence type="ECO:0000256" key="1">
    <source>
        <dbReference type="SAM" id="MobiDB-lite"/>
    </source>
</evidence>
<sequence>MPDDSLHENEIDSANEGIEDVPSNSNLTLGECPFCDKTYTCFNKARLHIYQQHQKEAESIFTTTQISKKYEKCGYQVVVKYAYASCIDTFDTKPKLVRHINKTHLIQLPSMPRSATGNHWELGGNNISKKFHAYRQQCLDKSKTSSFIIDGNFNELFFMSGALVLQKRYNYQSFPVDIFPPDLLRAMYAHVIGSYSLCAFNPQILCQ</sequence>
<evidence type="ECO:0000313" key="3">
    <source>
        <dbReference type="EMBL" id="RCH80557.1"/>
    </source>
</evidence>
<name>A0A367IS95_RHIAZ</name>
<proteinExistence type="predicted"/>
<dbReference type="AlphaFoldDB" id="A0A367IS95"/>
<comment type="caution">
    <text evidence="3">The sequence shown here is derived from an EMBL/GenBank/DDBJ whole genome shotgun (WGS) entry which is preliminary data.</text>
</comment>
<dbReference type="PROSITE" id="PS00028">
    <property type="entry name" value="ZINC_FINGER_C2H2_1"/>
    <property type="match status" value="1"/>
</dbReference>
<feature type="non-terminal residue" evidence="3">
    <location>
        <position position="207"/>
    </location>
</feature>
<evidence type="ECO:0000259" key="2">
    <source>
        <dbReference type="PROSITE" id="PS00028"/>
    </source>
</evidence>
<accession>A0A367IS95</accession>
<reference evidence="3 4" key="1">
    <citation type="journal article" date="2018" name="G3 (Bethesda)">
        <title>Phylogenetic and Phylogenomic Definition of Rhizopus Species.</title>
        <authorList>
            <person name="Gryganskyi A.P."/>
            <person name="Golan J."/>
            <person name="Dolatabadi S."/>
            <person name="Mondo S."/>
            <person name="Robb S."/>
            <person name="Idnurm A."/>
            <person name="Muszewska A."/>
            <person name="Steczkiewicz K."/>
            <person name="Masonjones S."/>
            <person name="Liao H.L."/>
            <person name="Gajdeczka M.T."/>
            <person name="Anike F."/>
            <person name="Vuek A."/>
            <person name="Anishchenko I.M."/>
            <person name="Voigt K."/>
            <person name="de Hoog G.S."/>
            <person name="Smith M.E."/>
            <person name="Heitman J."/>
            <person name="Vilgalys R."/>
            <person name="Stajich J.E."/>
        </authorList>
    </citation>
    <scope>NUCLEOTIDE SEQUENCE [LARGE SCALE GENOMIC DNA]</scope>
    <source>
        <strain evidence="3 4">CBS 357.93</strain>
    </source>
</reference>
<feature type="region of interest" description="Disordered" evidence="1">
    <location>
        <begin position="1"/>
        <end position="22"/>
    </location>
</feature>
<protein>
    <recommendedName>
        <fullName evidence="2">C2H2-type domain-containing protein</fullName>
    </recommendedName>
</protein>
<organism evidence="3 4">
    <name type="scientific">Rhizopus azygosporus</name>
    <name type="common">Rhizopus microsporus var. azygosporus</name>
    <dbReference type="NCBI Taxonomy" id="86630"/>
    <lineage>
        <taxon>Eukaryota</taxon>
        <taxon>Fungi</taxon>
        <taxon>Fungi incertae sedis</taxon>
        <taxon>Mucoromycota</taxon>
        <taxon>Mucoromycotina</taxon>
        <taxon>Mucoromycetes</taxon>
        <taxon>Mucorales</taxon>
        <taxon>Mucorineae</taxon>
        <taxon>Rhizopodaceae</taxon>
        <taxon>Rhizopus</taxon>
    </lineage>
</organism>
<feature type="domain" description="C2H2-type" evidence="2">
    <location>
        <begin position="32"/>
        <end position="53"/>
    </location>
</feature>